<accession>A0A8J5KWS7</accession>
<reference evidence="1 2" key="1">
    <citation type="submission" date="2020-08" db="EMBL/GenBank/DDBJ databases">
        <title>Plant Genome Project.</title>
        <authorList>
            <person name="Zhang R.-G."/>
        </authorList>
    </citation>
    <scope>NUCLEOTIDE SEQUENCE [LARGE SCALE GENOMIC DNA]</scope>
    <source>
        <tissue evidence="1">Rhizome</tissue>
    </source>
</reference>
<dbReference type="AlphaFoldDB" id="A0A8J5KWS7"/>
<keyword evidence="2" id="KW-1185">Reference proteome</keyword>
<organism evidence="1 2">
    <name type="scientific">Zingiber officinale</name>
    <name type="common">Ginger</name>
    <name type="synonym">Amomum zingiber</name>
    <dbReference type="NCBI Taxonomy" id="94328"/>
    <lineage>
        <taxon>Eukaryota</taxon>
        <taxon>Viridiplantae</taxon>
        <taxon>Streptophyta</taxon>
        <taxon>Embryophyta</taxon>
        <taxon>Tracheophyta</taxon>
        <taxon>Spermatophyta</taxon>
        <taxon>Magnoliopsida</taxon>
        <taxon>Liliopsida</taxon>
        <taxon>Zingiberales</taxon>
        <taxon>Zingiberaceae</taxon>
        <taxon>Zingiber</taxon>
    </lineage>
</organism>
<sequence length="235" mass="27037">MVGKESSKCDVSQGEWVPNPNALYYTNDTYWVIHEHHNYLKYEGPDDRKKSQRPKVRKKKVVVVVTSVDVVEVEAMAGALLEAEEKVKTTIKLLKIANGRKPFEKKAIEKNETWHLTTLPDGHKFIVIGVETVMTGDALLALHSSLEIRHFLEYTNWSREVAQFDYMIISIGQPFLHPTMFYENRCCWGATTIDLPISPDLTKYYGYCRAFHIVLRVFTDDLRGFGGMVFLCCIR</sequence>
<proteinExistence type="predicted"/>
<protein>
    <submittedName>
        <fullName evidence="1">Uncharacterized protein</fullName>
    </submittedName>
</protein>
<gene>
    <name evidence="1" type="ORF">ZIOFF_047492</name>
</gene>
<dbReference type="Proteomes" id="UP000734854">
    <property type="component" value="Unassembled WGS sequence"/>
</dbReference>
<dbReference type="EMBL" id="JACMSC010000013">
    <property type="protein sequence ID" value="KAG6492529.1"/>
    <property type="molecule type" value="Genomic_DNA"/>
</dbReference>
<comment type="caution">
    <text evidence="1">The sequence shown here is derived from an EMBL/GenBank/DDBJ whole genome shotgun (WGS) entry which is preliminary data.</text>
</comment>
<name>A0A8J5KWS7_ZINOF</name>
<evidence type="ECO:0000313" key="1">
    <source>
        <dbReference type="EMBL" id="KAG6492529.1"/>
    </source>
</evidence>
<evidence type="ECO:0000313" key="2">
    <source>
        <dbReference type="Proteomes" id="UP000734854"/>
    </source>
</evidence>